<evidence type="ECO:0000256" key="3">
    <source>
        <dbReference type="SAM" id="Coils"/>
    </source>
</evidence>
<dbReference type="Gene3D" id="1.10.238.10">
    <property type="entry name" value="EF-hand"/>
    <property type="match status" value="1"/>
</dbReference>
<gene>
    <name evidence="6" type="ORF">Esi_0193_0047</name>
</gene>
<feature type="region of interest" description="Disordered" evidence="4">
    <location>
        <begin position="1942"/>
        <end position="1986"/>
    </location>
</feature>
<dbReference type="STRING" id="2880.D7FPK3"/>
<organism evidence="6 7">
    <name type="scientific">Ectocarpus siliculosus</name>
    <name type="common">Brown alga</name>
    <name type="synonym">Conferva siliculosa</name>
    <dbReference type="NCBI Taxonomy" id="2880"/>
    <lineage>
        <taxon>Eukaryota</taxon>
        <taxon>Sar</taxon>
        <taxon>Stramenopiles</taxon>
        <taxon>Ochrophyta</taxon>
        <taxon>PX clade</taxon>
        <taxon>Phaeophyceae</taxon>
        <taxon>Ectocarpales</taxon>
        <taxon>Ectocarpaceae</taxon>
        <taxon>Ectocarpus</taxon>
    </lineage>
</organism>
<feature type="coiled-coil region" evidence="3">
    <location>
        <begin position="1687"/>
        <end position="1735"/>
    </location>
</feature>
<keyword evidence="1" id="KW-0677">Repeat</keyword>
<feature type="region of interest" description="Disordered" evidence="4">
    <location>
        <begin position="806"/>
        <end position="825"/>
    </location>
</feature>
<dbReference type="PANTHER" id="PTHR19860:SF40">
    <property type="entry name" value="WD40 REPEAT-CONTAINING PROTEIN"/>
    <property type="match status" value="1"/>
</dbReference>
<feature type="compositionally biased region" description="Low complexity" evidence="4">
    <location>
        <begin position="1349"/>
        <end position="1361"/>
    </location>
</feature>
<dbReference type="InParanoid" id="D7FPK3"/>
<dbReference type="GO" id="GO:0005509">
    <property type="term" value="F:calcium ion binding"/>
    <property type="evidence" value="ECO:0007669"/>
    <property type="project" value="InterPro"/>
</dbReference>
<feature type="domain" description="EF-hand" evidence="5">
    <location>
        <begin position="739"/>
        <end position="774"/>
    </location>
</feature>
<dbReference type="Pfam" id="PF13191">
    <property type="entry name" value="AAA_16"/>
    <property type="match status" value="1"/>
</dbReference>
<feature type="compositionally biased region" description="Polar residues" evidence="4">
    <location>
        <begin position="599"/>
        <end position="614"/>
    </location>
</feature>
<feature type="region of interest" description="Disordered" evidence="4">
    <location>
        <begin position="453"/>
        <end position="492"/>
    </location>
</feature>
<feature type="region of interest" description="Disordered" evidence="4">
    <location>
        <begin position="2136"/>
        <end position="2178"/>
    </location>
</feature>
<feature type="compositionally biased region" description="Acidic residues" evidence="4">
    <location>
        <begin position="533"/>
        <end position="570"/>
    </location>
</feature>
<feature type="compositionally biased region" description="Low complexity" evidence="4">
    <location>
        <begin position="1848"/>
        <end position="1859"/>
    </location>
</feature>
<dbReference type="InterPro" id="IPR041664">
    <property type="entry name" value="AAA_16"/>
</dbReference>
<keyword evidence="7" id="KW-1185">Reference proteome</keyword>
<evidence type="ECO:0000313" key="6">
    <source>
        <dbReference type="EMBL" id="CBJ30460.1"/>
    </source>
</evidence>
<evidence type="ECO:0000256" key="4">
    <source>
        <dbReference type="SAM" id="MobiDB-lite"/>
    </source>
</evidence>
<feature type="region of interest" description="Disordered" evidence="4">
    <location>
        <begin position="292"/>
        <end position="317"/>
    </location>
</feature>
<dbReference type="eggNOG" id="ENOG502QXQQ">
    <property type="taxonomic scope" value="Eukaryota"/>
</dbReference>
<feature type="region of interest" description="Disordered" evidence="4">
    <location>
        <begin position="1845"/>
        <end position="1869"/>
    </location>
</feature>
<dbReference type="SMART" id="SM00382">
    <property type="entry name" value="AAA"/>
    <property type="match status" value="1"/>
</dbReference>
<dbReference type="InterPro" id="IPR002048">
    <property type="entry name" value="EF_hand_dom"/>
</dbReference>
<evidence type="ECO:0000313" key="7">
    <source>
        <dbReference type="Proteomes" id="UP000002630"/>
    </source>
</evidence>
<dbReference type="OrthoDB" id="5986190at2759"/>
<feature type="region of interest" description="Disordered" evidence="4">
    <location>
        <begin position="1346"/>
        <end position="1376"/>
    </location>
</feature>
<feature type="compositionally biased region" description="Low complexity" evidence="4">
    <location>
        <begin position="338"/>
        <end position="355"/>
    </location>
</feature>
<keyword evidence="2" id="KW-0106">Calcium</keyword>
<dbReference type="InterPro" id="IPR018247">
    <property type="entry name" value="EF_Hand_1_Ca_BS"/>
</dbReference>
<feature type="region of interest" description="Disordered" evidence="4">
    <location>
        <begin position="199"/>
        <end position="252"/>
    </location>
</feature>
<keyword evidence="3" id="KW-0175">Coiled coil</keyword>
<feature type="compositionally biased region" description="Gly residues" evidence="4">
    <location>
        <begin position="221"/>
        <end position="231"/>
    </location>
</feature>
<feature type="region of interest" description="Disordered" evidence="4">
    <location>
        <begin position="1269"/>
        <end position="1297"/>
    </location>
</feature>
<evidence type="ECO:0000259" key="5">
    <source>
        <dbReference type="PROSITE" id="PS50222"/>
    </source>
</evidence>
<dbReference type="PROSITE" id="PS50222">
    <property type="entry name" value="EF_HAND_2"/>
    <property type="match status" value="1"/>
</dbReference>
<dbReference type="SUPFAM" id="SSF47473">
    <property type="entry name" value="EF-hand"/>
    <property type="match status" value="1"/>
</dbReference>
<dbReference type="InterPro" id="IPR051191">
    <property type="entry name" value="DCAF12"/>
</dbReference>
<dbReference type="CDD" id="cd00051">
    <property type="entry name" value="EFh"/>
    <property type="match status" value="1"/>
</dbReference>
<feature type="region of interest" description="Disordered" evidence="4">
    <location>
        <begin position="332"/>
        <end position="355"/>
    </location>
</feature>
<feature type="compositionally biased region" description="Polar residues" evidence="4">
    <location>
        <begin position="199"/>
        <end position="215"/>
    </location>
</feature>
<dbReference type="SUPFAM" id="SSF52540">
    <property type="entry name" value="P-loop containing nucleoside triphosphate hydrolases"/>
    <property type="match status" value="1"/>
</dbReference>
<protein>
    <recommendedName>
        <fullName evidence="5">EF-hand domain-containing protein</fullName>
    </recommendedName>
</protein>
<dbReference type="PROSITE" id="PS00018">
    <property type="entry name" value="EF_HAND_1"/>
    <property type="match status" value="1"/>
</dbReference>
<proteinExistence type="predicted"/>
<feature type="compositionally biased region" description="Basic residues" evidence="4">
    <location>
        <begin position="2156"/>
        <end position="2172"/>
    </location>
</feature>
<feature type="compositionally biased region" description="Gly residues" evidence="4">
    <location>
        <begin position="1860"/>
        <end position="1869"/>
    </location>
</feature>
<dbReference type="Proteomes" id="UP000002630">
    <property type="component" value="Unassembled WGS sequence"/>
</dbReference>
<name>D7FPK3_ECTSI</name>
<dbReference type="InterPro" id="IPR003593">
    <property type="entry name" value="AAA+_ATPase"/>
</dbReference>
<reference evidence="6 7" key="1">
    <citation type="journal article" date="2010" name="Nature">
        <title>The Ectocarpus genome and the independent evolution of multicellularity in brown algae.</title>
        <authorList>
            <person name="Cock J.M."/>
            <person name="Sterck L."/>
            <person name="Rouze P."/>
            <person name="Scornet D."/>
            <person name="Allen A.E."/>
            <person name="Amoutzias G."/>
            <person name="Anthouard V."/>
            <person name="Artiguenave F."/>
            <person name="Aury J.M."/>
            <person name="Badger J.H."/>
            <person name="Beszteri B."/>
            <person name="Billiau K."/>
            <person name="Bonnet E."/>
            <person name="Bothwell J.H."/>
            <person name="Bowler C."/>
            <person name="Boyen C."/>
            <person name="Brownlee C."/>
            <person name="Carrano C.J."/>
            <person name="Charrier B."/>
            <person name="Cho G.Y."/>
            <person name="Coelho S.M."/>
            <person name="Collen J."/>
            <person name="Corre E."/>
            <person name="Da Silva C."/>
            <person name="Delage L."/>
            <person name="Delaroque N."/>
            <person name="Dittami S.M."/>
            <person name="Doulbeau S."/>
            <person name="Elias M."/>
            <person name="Farnham G."/>
            <person name="Gachon C.M."/>
            <person name="Gschloessl B."/>
            <person name="Heesch S."/>
            <person name="Jabbari K."/>
            <person name="Jubin C."/>
            <person name="Kawai H."/>
            <person name="Kimura K."/>
            <person name="Kloareg B."/>
            <person name="Kupper F.C."/>
            <person name="Lang D."/>
            <person name="Le Bail A."/>
            <person name="Leblanc C."/>
            <person name="Lerouge P."/>
            <person name="Lohr M."/>
            <person name="Lopez P.J."/>
            <person name="Martens C."/>
            <person name="Maumus F."/>
            <person name="Michel G."/>
            <person name="Miranda-Saavedra D."/>
            <person name="Morales J."/>
            <person name="Moreau H."/>
            <person name="Motomura T."/>
            <person name="Nagasato C."/>
            <person name="Napoli C.A."/>
            <person name="Nelson D.R."/>
            <person name="Nyvall-Collen P."/>
            <person name="Peters A.F."/>
            <person name="Pommier C."/>
            <person name="Potin P."/>
            <person name="Poulain J."/>
            <person name="Quesneville H."/>
            <person name="Read B."/>
            <person name="Rensing S.A."/>
            <person name="Ritter A."/>
            <person name="Rousvoal S."/>
            <person name="Samanta M."/>
            <person name="Samson G."/>
            <person name="Schroeder D.C."/>
            <person name="Segurens B."/>
            <person name="Strittmatter M."/>
            <person name="Tonon T."/>
            <person name="Tregear J.W."/>
            <person name="Valentin K."/>
            <person name="von Dassow P."/>
            <person name="Yamagishi T."/>
            <person name="Van de Peer Y."/>
            <person name="Wincker P."/>
        </authorList>
    </citation>
    <scope>NUCLEOTIDE SEQUENCE [LARGE SCALE GENOMIC DNA]</scope>
    <source>
        <strain evidence="7">Ec32 / CCAP1310/4</strain>
    </source>
</reference>
<feature type="compositionally biased region" description="Low complexity" evidence="4">
    <location>
        <begin position="458"/>
        <end position="467"/>
    </location>
</feature>
<dbReference type="Gene3D" id="3.40.50.300">
    <property type="entry name" value="P-loop containing nucleotide triphosphate hydrolases"/>
    <property type="match status" value="1"/>
</dbReference>
<dbReference type="PANTHER" id="PTHR19860">
    <property type="entry name" value="DDB1- AND CUL4-ASSOCIATED FACTOR 12-RELATED"/>
    <property type="match status" value="1"/>
</dbReference>
<accession>D7FPK3</accession>
<feature type="compositionally biased region" description="Gly residues" evidence="4">
    <location>
        <begin position="1362"/>
        <end position="1373"/>
    </location>
</feature>
<sequence length="2178" mass="235282">MCDTYSVPGGTDFVYERDHDAFARLDDYCNWNQMSEPAAPLVVSGPSGSGKSALLANWLLHYRRRLEKRPKHGGASEKILIFCHAVGCTRHGVEVDQLLWRLLADVKQRFDLVRNVPNEAERLSWELPRFLDLAAREGRVIIVVDGLHRLQDKNGGEIGLQWLPLRIPGNVRIIVTATHPDPNYLQLHELKIRQHMANPHQSLLSSQPSDNSNGVGDTHASGGGSGGGSTGKGKSSAGTGEEGEAEYESSHRRRKVLMELSRRKWPTLELGPLQNWRKRDIVEAFLRRSLSGTRTQDSVPSTANSDCRPKPPHASSEEGIFLTGVDMKENGTIGLGTGTVTSSVTPGGSGEPGSSPGLVLFPSMIESILSNDATSSALYLRTLLRALDWAAKNAYDVRALLKNMLNTTTVGQLYNVFFDSNPTETSIRIAEQDNEAEGGKQALQDVIDALGGEMPLNSLDSSSSAESHTGGNRHRQRQQQQHSAVASERPGHVNDAVVGVDAAQEGQTSGNMASDKLQVVEGANDNAKGEGNDCSEEGNEEEDAGWSEGEGDEYSEEGYEDSDFEEIEEGEQVKVGRNKSPPEDGASSTKFQEAAMTDGINQEQGTDGGTQASMSREEVGPGPTGSEPTQNRAGNVFGVTDESRSGGLPSRAFALSEVPVYLSGGTKASTRVQRLLIQVEGFGVKVGRAVALLHVVRHGLRSQELWSLLAALEAYSSAQEKAEGTEGEAESRLLRKLLRNQNRLIDSIRQMDTDRDGVVSTAEFRAAIVSMNLGLTDRQVEKLIHSIDVDNDGELDMQSARKGEFESSTWSDFTEEDAGDTSSLSDGAKASLKSALSVLGVCHDGLTHNGEEHSIFVLGLDAEDLREVVSRRYVTSDSAWHSRLVRFFQAQPPSPRRCEELPWHLKKCYRWHPLKNSLVNLRTFETMWTTTQLRRELMDYWKLLTEGPLHASEEAAAADLRNDSKSRLVSLMMQESCNRGMGGSSVSAADIIAVGNDGNGDSSGKVAPFDLVFEYNHAVEGWQALGRPTISRLGEMVHTISDFMREMSQLVQKEYARSPPFLHMPLDFKTLESVGINPDLIAWTGADATPALREGAEEHVNARNKDDILAKPKGAPKDKLSYYRVAPFYYFQRWLWVQFPWMALSGSSAGVVSAGPAGARAATTVAAEGFGFGSGGNSGVGDRGDGKGALPDKSRRFWRVKRIDPFGEPSVNVSEDRLRSRLKAEVGRSVTTTLLDTQSHYNLLNDVGAGMASNAAHRRHALRVEAEETFGKPPRAKQPRTLASVGSAPLSTNNGTGGRGGFLSEDDSDLNSAIVTSPADLKSLGIGRDVLASIVGGGDLMGQGGGIANDGDGSAGSKARSGIGGGRGRGRNSGLGASHYRRALADGRKAISVLAGTNPLSPLPGKALVETGSFLGTSISIFPMSMDEEMVHEAKDMALKLRHIHDALQGEVKRKTKRLIEIKRGVEERNSQDAYTMSRTMAGENMIKALETRFTKVRSTSAELDRVGAFYGRIIELCVGNPPKDNRHLRALEEQVFLSKQQTTDLSGKVQKLLFEKDDIERLGIDGLRVQLARTKAVRQKVNVRAEQLREQIEKNVKSERRGLKAREAAMHLDGSSTLPRGTTVLDRDHPSMHGVGVTALVATGKVYGAARRAQTQSRLFGEEELEREGMEEALEQLAMVVGAEHVDDIAEKFKDIEARAQDLQAQGQSCTVTVEKLRKKLERRQKTLSDLQVVDRDASAGGSSTPCASSGNSNLHREQRRLDDLVFQSGIRLAQSTRKALKAKGDFTDLRVGVLHLASLIDSVVRQADDHGGALILAKSRVQQLLAKELSNAAAATDVPSAVGGVAAPTPSTAAESSGPGGAAGAGAGVAAPALAEGGVSSRVVPLRDMEDPLEGEHDVDHPDGSGLVETIPVEKDEDVCKLLEACERRVCRVMEASGLGGSVGTKESVSDSDKNVDPQRPSFWHSGINTATVPPGSEPVTEGEATPSVLDRLFMGQTKGLKGDGAGMDIRVFPPKARDTRFERSMGDALRQQNEKLEMQETEASNLDRNAVATGVASFLEDALNSKSANKHLRRANMLVMGKQGKRAGFGLVMDDVLSGADIDIYGLADATRRRANGMEKASTADQAILSRTDLSSAVRGRPDLKASSQATSARRKQEGRKKALMKKRVAQTARA</sequence>
<dbReference type="InterPro" id="IPR027417">
    <property type="entry name" value="P-loop_NTPase"/>
</dbReference>
<feature type="compositionally biased region" description="Basic and acidic residues" evidence="4">
    <location>
        <begin position="1950"/>
        <end position="1959"/>
    </location>
</feature>
<feature type="region of interest" description="Disordered" evidence="4">
    <location>
        <begin position="1735"/>
        <end position="1757"/>
    </location>
</feature>
<dbReference type="SMART" id="SM00054">
    <property type="entry name" value="EFh"/>
    <property type="match status" value="2"/>
</dbReference>
<evidence type="ECO:0000256" key="2">
    <source>
        <dbReference type="ARBA" id="ARBA00022837"/>
    </source>
</evidence>
<dbReference type="InterPro" id="IPR011992">
    <property type="entry name" value="EF-hand-dom_pair"/>
</dbReference>
<feature type="compositionally biased region" description="Polar residues" evidence="4">
    <location>
        <begin position="1742"/>
        <end position="1755"/>
    </location>
</feature>
<evidence type="ECO:0000256" key="1">
    <source>
        <dbReference type="ARBA" id="ARBA00022737"/>
    </source>
</evidence>
<dbReference type="EMBL" id="FN649760">
    <property type="protein sequence ID" value="CBJ30460.1"/>
    <property type="molecule type" value="Genomic_DNA"/>
</dbReference>
<feature type="compositionally biased region" description="Polar residues" evidence="4">
    <location>
        <begin position="292"/>
        <end position="305"/>
    </location>
</feature>
<feature type="region of interest" description="Disordered" evidence="4">
    <location>
        <begin position="524"/>
        <end position="644"/>
    </location>
</feature>